<keyword evidence="13" id="KW-1185">Reference proteome</keyword>
<feature type="domain" description="DM10" evidence="11">
    <location>
        <begin position="320"/>
        <end position="437"/>
    </location>
</feature>
<keyword evidence="4" id="KW-0106">Calcium</keyword>
<dbReference type="Pfam" id="PF06565">
    <property type="entry name" value="DM10_dom"/>
    <property type="match status" value="3"/>
</dbReference>
<organism evidence="12 13">
    <name type="scientific">Diacronema lutheri</name>
    <name type="common">Unicellular marine alga</name>
    <name type="synonym">Monochrysis lutheri</name>
    <dbReference type="NCBI Taxonomy" id="2081491"/>
    <lineage>
        <taxon>Eukaryota</taxon>
        <taxon>Haptista</taxon>
        <taxon>Haptophyta</taxon>
        <taxon>Pavlovophyceae</taxon>
        <taxon>Pavlovales</taxon>
        <taxon>Pavlovaceae</taxon>
        <taxon>Diacronema</taxon>
    </lineage>
</organism>
<evidence type="ECO:0000256" key="4">
    <source>
        <dbReference type="ARBA" id="ARBA00022837"/>
    </source>
</evidence>
<feature type="region of interest" description="Disordered" evidence="9">
    <location>
        <begin position="262"/>
        <end position="302"/>
    </location>
</feature>
<dbReference type="OrthoDB" id="6360546at2759"/>
<dbReference type="PROSITE" id="PS51336">
    <property type="entry name" value="DM10"/>
    <property type="match status" value="3"/>
</dbReference>
<dbReference type="EMBL" id="JAGTXO010000010">
    <property type="protein sequence ID" value="KAG8465600.1"/>
    <property type="molecule type" value="Genomic_DNA"/>
</dbReference>
<proteinExistence type="predicted"/>
<keyword evidence="3" id="KW-0677">Repeat</keyword>
<dbReference type="InterPro" id="IPR002048">
    <property type="entry name" value="EF_hand_dom"/>
</dbReference>
<dbReference type="Proteomes" id="UP000751190">
    <property type="component" value="Unassembled WGS sequence"/>
</dbReference>
<evidence type="ECO:0008006" key="14">
    <source>
        <dbReference type="Google" id="ProtNLM"/>
    </source>
</evidence>
<keyword evidence="7" id="KW-0206">Cytoskeleton</keyword>
<dbReference type="InterPro" id="IPR018247">
    <property type="entry name" value="EF_Hand_1_Ca_BS"/>
</dbReference>
<evidence type="ECO:0000256" key="1">
    <source>
        <dbReference type="ARBA" id="ARBA00004611"/>
    </source>
</evidence>
<evidence type="ECO:0000256" key="2">
    <source>
        <dbReference type="ARBA" id="ARBA00022490"/>
    </source>
</evidence>
<dbReference type="Pfam" id="PF13499">
    <property type="entry name" value="EF-hand_7"/>
    <property type="match status" value="1"/>
</dbReference>
<dbReference type="CDD" id="cd00051">
    <property type="entry name" value="EFh"/>
    <property type="match status" value="1"/>
</dbReference>
<keyword evidence="8" id="KW-0966">Cell projection</keyword>
<reference evidence="12" key="1">
    <citation type="submission" date="2021-05" db="EMBL/GenBank/DDBJ databases">
        <title>The genome of the haptophyte Pavlova lutheri (Diacronema luteri, Pavlovales) - a model for lipid biosynthesis in eukaryotic algae.</title>
        <authorList>
            <person name="Hulatt C.J."/>
            <person name="Posewitz M.C."/>
        </authorList>
    </citation>
    <scope>NUCLEOTIDE SEQUENCE</scope>
    <source>
        <strain evidence="12">NIVA-4/92</strain>
    </source>
</reference>
<feature type="domain" description="EF-hand" evidence="10">
    <location>
        <begin position="813"/>
        <end position="848"/>
    </location>
</feature>
<evidence type="ECO:0000259" key="10">
    <source>
        <dbReference type="PROSITE" id="PS50222"/>
    </source>
</evidence>
<protein>
    <recommendedName>
        <fullName evidence="14">Calmodulin</fullName>
    </recommendedName>
</protein>
<evidence type="ECO:0000313" key="13">
    <source>
        <dbReference type="Proteomes" id="UP000751190"/>
    </source>
</evidence>
<feature type="compositionally biased region" description="Basic and acidic residues" evidence="9">
    <location>
        <begin position="282"/>
        <end position="291"/>
    </location>
</feature>
<dbReference type="SMART" id="SM00054">
    <property type="entry name" value="EFh"/>
    <property type="match status" value="3"/>
</dbReference>
<evidence type="ECO:0000313" key="12">
    <source>
        <dbReference type="EMBL" id="KAG8465600.1"/>
    </source>
</evidence>
<evidence type="ECO:0000256" key="7">
    <source>
        <dbReference type="ARBA" id="ARBA00023212"/>
    </source>
</evidence>
<keyword evidence="6" id="KW-0969">Cilium</keyword>
<dbReference type="InterPro" id="IPR011992">
    <property type="entry name" value="EF-hand-dom_pair"/>
</dbReference>
<evidence type="ECO:0000259" key="11">
    <source>
        <dbReference type="PROSITE" id="PS51336"/>
    </source>
</evidence>
<evidence type="ECO:0000256" key="5">
    <source>
        <dbReference type="ARBA" id="ARBA00022846"/>
    </source>
</evidence>
<evidence type="ECO:0000256" key="6">
    <source>
        <dbReference type="ARBA" id="ARBA00023069"/>
    </source>
</evidence>
<dbReference type="InterPro" id="IPR006602">
    <property type="entry name" value="DM10_dom"/>
</dbReference>
<dbReference type="Gene3D" id="2.30.29.170">
    <property type="match status" value="3"/>
</dbReference>
<name>A0A8J5XPG3_DIALT</name>
<feature type="domain" description="DM10" evidence="11">
    <location>
        <begin position="510"/>
        <end position="625"/>
    </location>
</feature>
<dbReference type="SUPFAM" id="SSF47473">
    <property type="entry name" value="EF-hand"/>
    <property type="match status" value="1"/>
</dbReference>
<accession>A0A8J5XPG3</accession>
<dbReference type="PANTHER" id="PTHR12086">
    <property type="entry name" value="EF-HAND DOMAIN C-TERMINAL CONTAINING PROTEIN"/>
    <property type="match status" value="1"/>
</dbReference>
<evidence type="ECO:0000256" key="8">
    <source>
        <dbReference type="ARBA" id="ARBA00023273"/>
    </source>
</evidence>
<dbReference type="AlphaFoldDB" id="A0A8J5XPG3"/>
<dbReference type="PROSITE" id="PS00018">
    <property type="entry name" value="EF_HAND_1"/>
    <property type="match status" value="2"/>
</dbReference>
<keyword evidence="5" id="KW-0282">Flagellum</keyword>
<keyword evidence="2" id="KW-0963">Cytoplasm</keyword>
<dbReference type="SMART" id="SM00676">
    <property type="entry name" value="DM10"/>
    <property type="match status" value="3"/>
</dbReference>
<dbReference type="InterPro" id="IPR040193">
    <property type="entry name" value="EFHC1/EFHC2/EFHB"/>
</dbReference>
<feature type="domain" description="EF-hand" evidence="10">
    <location>
        <begin position="688"/>
        <end position="723"/>
    </location>
</feature>
<comment type="caution">
    <text evidence="12">The sequence shown here is derived from an EMBL/GenBank/DDBJ whole genome shotgun (WGS) entry which is preliminary data.</text>
</comment>
<gene>
    <name evidence="12" type="ORF">KFE25_002907</name>
</gene>
<sequence length="884" mass="94896">MPGHAGVQIPFLPGYPRPDFTRENFHKQQLCNVRQGSSFVQRPPGAPIVPSAHDAASGARPATAGAAARLDRRVGWAIGTSTPAYAAAPVRAYAPPPAPVAMVERERERERSLASAELGVPGGWTANEVARARAFQVEELLPEPPRWARDAHDATLSFGGFFREYVDAGEPSGYERVRACALVYHVGDGTALVYERPKENSGMPQGVLLKRHRIRSPSGGFYELRDLNVGETLDCYGRRITLTSADAFTRAFLSARGVHVPPDSAVPPDPSASQAWPPGRPATHDAHDEITPPRGGAGAGAGAPAAAAELTALQRFLEYDRVVLRYYLVWDEGPPHNCQRQLELRYFLADGTAELHEDRASHARARRGFDTLPFVVGRTRIPLKYTQASAASFGVPSEARTLSPADLQIGAVVDVFGRKCTVHDADAATRAWAEANGTPLGRAVTARVLAGDAPTPARAMPPHSGFGSEEDSLASVRGGLVPRAQPRRDIFRPKHAAQPGSTDVGTHSTAGRALRFNASLAHASVDDESRRFVVSFFLEDGTLSVFEAREPNSGHVGGLFLERTRVPLPRAHAGRAAAVASSGRAGGAHYSAHDLTPGAELDLFGRKLVLHSADAFSARYLAEHAAELDRQRRADADAAAAAHAAADADAAATALAEATDAAARAGGTAVDVARVDRLEAQLRDVLLARSAQIRTVFRRIDRNADGRITLSEFATLLSELHFELNAEEVAALMHRFDKSGDGSISFDSFCEAVIPKDFTFGSTGAPARPVTAPPRHELGTGALLRTYARVELDAADGKAVDALLARLRTAFADRGSRLAVIFREMDTSRSGSLGPAEFRATLERHNIRVSEKEFALLMRALKKHSARSDDRIEYATFGAMLGRQ</sequence>
<dbReference type="Gene3D" id="1.10.238.10">
    <property type="entry name" value="EF-hand"/>
    <property type="match status" value="2"/>
</dbReference>
<feature type="domain" description="DM10" evidence="11">
    <location>
        <begin position="152"/>
        <end position="257"/>
    </location>
</feature>
<evidence type="ECO:0000256" key="9">
    <source>
        <dbReference type="SAM" id="MobiDB-lite"/>
    </source>
</evidence>
<feature type="domain" description="EF-hand" evidence="10">
    <location>
        <begin position="724"/>
        <end position="759"/>
    </location>
</feature>
<comment type="subcellular location">
    <subcellularLocation>
        <location evidence="1">Cytoplasm</location>
        <location evidence="1">Cytoskeleton</location>
        <location evidence="1">Flagellum axoneme</location>
    </subcellularLocation>
</comment>
<dbReference type="PROSITE" id="PS50222">
    <property type="entry name" value="EF_HAND_2"/>
    <property type="match status" value="3"/>
</dbReference>
<evidence type="ECO:0000256" key="3">
    <source>
        <dbReference type="ARBA" id="ARBA00022737"/>
    </source>
</evidence>
<dbReference type="GO" id="GO:0005509">
    <property type="term" value="F:calcium ion binding"/>
    <property type="evidence" value="ECO:0007669"/>
    <property type="project" value="InterPro"/>
</dbReference>